<dbReference type="RefSeq" id="WP_109725449.1">
    <property type="nucleotide sequence ID" value="NZ_QGDI01000002.1"/>
</dbReference>
<evidence type="ECO:0000256" key="6">
    <source>
        <dbReference type="ARBA" id="ARBA00022918"/>
    </source>
</evidence>
<dbReference type="EC" id="2.7.7.49" evidence="1"/>
<dbReference type="SUPFAM" id="SSF56672">
    <property type="entry name" value="DNA/RNA polymerases"/>
    <property type="match status" value="1"/>
</dbReference>
<keyword evidence="2" id="KW-0808">Transferase</keyword>
<dbReference type="InterPro" id="IPR051083">
    <property type="entry name" value="GrpII_Intron_Splice-Mob/Def"/>
</dbReference>
<dbReference type="PANTHER" id="PTHR34047:SF7">
    <property type="entry name" value="RNA-DIRECTED DNA POLYMERASE"/>
    <property type="match status" value="1"/>
</dbReference>
<dbReference type="Pfam" id="PF00078">
    <property type="entry name" value="RVT_1"/>
    <property type="match status" value="1"/>
</dbReference>
<accession>A0A315Y2Y4</accession>
<dbReference type="InterPro" id="IPR000477">
    <property type="entry name" value="RT_dom"/>
</dbReference>
<keyword evidence="4" id="KW-0479">Metal-binding</keyword>
<dbReference type="AlphaFoldDB" id="A0A315Y2Y4"/>
<evidence type="ECO:0000256" key="5">
    <source>
        <dbReference type="ARBA" id="ARBA00022842"/>
    </source>
</evidence>
<evidence type="ECO:0000259" key="10">
    <source>
        <dbReference type="PROSITE" id="PS50878"/>
    </source>
</evidence>
<comment type="catalytic activity">
    <reaction evidence="9">
        <text>DNA(n) + a 2'-deoxyribonucleoside 5'-triphosphate = DNA(n+1) + diphosphate</text>
        <dbReference type="Rhea" id="RHEA:22508"/>
        <dbReference type="Rhea" id="RHEA-COMP:17339"/>
        <dbReference type="Rhea" id="RHEA-COMP:17340"/>
        <dbReference type="ChEBI" id="CHEBI:33019"/>
        <dbReference type="ChEBI" id="CHEBI:61560"/>
        <dbReference type="ChEBI" id="CHEBI:173112"/>
        <dbReference type="EC" id="2.7.7.49"/>
    </reaction>
</comment>
<dbReference type="PROSITE" id="PS50878">
    <property type="entry name" value="RT_POL"/>
    <property type="match status" value="1"/>
</dbReference>
<dbReference type="InterPro" id="IPR000123">
    <property type="entry name" value="Reverse_transcriptase_msDNA"/>
</dbReference>
<evidence type="ECO:0000313" key="12">
    <source>
        <dbReference type="Proteomes" id="UP000245720"/>
    </source>
</evidence>
<proteinExistence type="inferred from homology"/>
<evidence type="ECO:0000256" key="1">
    <source>
        <dbReference type="ARBA" id="ARBA00012493"/>
    </source>
</evidence>
<keyword evidence="7" id="KW-0051">Antiviral defense</keyword>
<reference evidence="11 12" key="1">
    <citation type="submission" date="2018-05" db="EMBL/GenBank/DDBJ databases">
        <title>The Hungate 1000. A catalogue of reference genomes from the rumen microbiome.</title>
        <authorList>
            <person name="Kelly W."/>
        </authorList>
    </citation>
    <scope>NUCLEOTIDE SEQUENCE [LARGE SCALE GENOMIC DNA]</scope>
    <source>
        <strain evidence="11 12">SAb67</strain>
    </source>
</reference>
<dbReference type="EMBL" id="QGDI01000002">
    <property type="protein sequence ID" value="PWJ14573.1"/>
    <property type="molecule type" value="Genomic_DNA"/>
</dbReference>
<evidence type="ECO:0000256" key="8">
    <source>
        <dbReference type="ARBA" id="ARBA00034120"/>
    </source>
</evidence>
<dbReference type="CDD" id="cd03487">
    <property type="entry name" value="RT_Bac_retron_II"/>
    <property type="match status" value="1"/>
</dbReference>
<dbReference type="PRINTS" id="PR00866">
    <property type="entry name" value="RNADNAPOLMS"/>
</dbReference>
<organism evidence="11 12">
    <name type="scientific">Ruminococcus flavefaciens</name>
    <dbReference type="NCBI Taxonomy" id="1265"/>
    <lineage>
        <taxon>Bacteria</taxon>
        <taxon>Bacillati</taxon>
        <taxon>Bacillota</taxon>
        <taxon>Clostridia</taxon>
        <taxon>Eubacteriales</taxon>
        <taxon>Oscillospiraceae</taxon>
        <taxon>Ruminococcus</taxon>
    </lineage>
</organism>
<sequence>MTDVDVMLISEVLGVPVRKLYMLSSDRVPRQKRGGSYSNYHQSVIYTGRTKKKRVLTVPNGFLKLVQRRILDRCLSKLPVSEYATAYRKGTSVRDNALLHTGKEFIIKLDISGFFDSINDDAVYMVMKQFRLSPRATSLLTHLCVHRGVLPQGAPTSPYIANLVMKHFDEHIGAWCAERNITYSRYCDDMTFSGSRDDLLGSRLVGKVGRTLYAMGFTLNREKTVFAGSSQRQTVTGLVVNEKADLPREKRRELRQEVYYCLKYGVREHLSQRGSSDAPLRYINGLMGRLAYQLQQRPEDEKLREWFVQIKKLRESEGDK</sequence>
<dbReference type="GO" id="GO:0003723">
    <property type="term" value="F:RNA binding"/>
    <property type="evidence" value="ECO:0007669"/>
    <property type="project" value="InterPro"/>
</dbReference>
<comment type="caution">
    <text evidence="11">The sequence shown here is derived from an EMBL/GenBank/DDBJ whole genome shotgun (WGS) entry which is preliminary data.</text>
</comment>
<evidence type="ECO:0000256" key="7">
    <source>
        <dbReference type="ARBA" id="ARBA00023118"/>
    </source>
</evidence>
<dbReference type="InterPro" id="IPR043502">
    <property type="entry name" value="DNA/RNA_pol_sf"/>
</dbReference>
<evidence type="ECO:0000256" key="3">
    <source>
        <dbReference type="ARBA" id="ARBA00022695"/>
    </source>
</evidence>
<dbReference type="PANTHER" id="PTHR34047">
    <property type="entry name" value="NUCLEAR INTRON MATURASE 1, MITOCHONDRIAL-RELATED"/>
    <property type="match status" value="1"/>
</dbReference>
<dbReference type="Proteomes" id="UP000245720">
    <property type="component" value="Unassembled WGS sequence"/>
</dbReference>
<feature type="domain" description="Reverse transcriptase" evidence="10">
    <location>
        <begin position="1"/>
        <end position="240"/>
    </location>
</feature>
<keyword evidence="6 11" id="KW-0695">RNA-directed DNA polymerase</keyword>
<dbReference type="GO" id="GO:0051607">
    <property type="term" value="P:defense response to virus"/>
    <property type="evidence" value="ECO:0007669"/>
    <property type="project" value="UniProtKB-KW"/>
</dbReference>
<evidence type="ECO:0000313" key="11">
    <source>
        <dbReference type="EMBL" id="PWJ14573.1"/>
    </source>
</evidence>
<name>A0A315Y2Y4_RUMFL</name>
<dbReference type="GO" id="GO:0003964">
    <property type="term" value="F:RNA-directed DNA polymerase activity"/>
    <property type="evidence" value="ECO:0007669"/>
    <property type="project" value="UniProtKB-KW"/>
</dbReference>
<keyword evidence="5" id="KW-0460">Magnesium</keyword>
<dbReference type="OrthoDB" id="9788687at2"/>
<evidence type="ECO:0000256" key="2">
    <source>
        <dbReference type="ARBA" id="ARBA00022679"/>
    </source>
</evidence>
<dbReference type="GO" id="GO:0046872">
    <property type="term" value="F:metal ion binding"/>
    <property type="evidence" value="ECO:0007669"/>
    <property type="project" value="UniProtKB-KW"/>
</dbReference>
<evidence type="ECO:0000256" key="9">
    <source>
        <dbReference type="ARBA" id="ARBA00048173"/>
    </source>
</evidence>
<protein>
    <recommendedName>
        <fullName evidence="1">RNA-directed DNA polymerase</fullName>
        <ecNumber evidence="1">2.7.7.49</ecNumber>
    </recommendedName>
</protein>
<comment type="similarity">
    <text evidence="8">Belongs to the bacterial reverse transcriptase family.</text>
</comment>
<gene>
    <name evidence="11" type="ORF">IE37_00557</name>
</gene>
<evidence type="ECO:0000256" key="4">
    <source>
        <dbReference type="ARBA" id="ARBA00022723"/>
    </source>
</evidence>
<keyword evidence="3" id="KW-0548">Nucleotidyltransferase</keyword>